<gene>
    <name evidence="7" type="ORF">TUM18999_35150</name>
    <name evidence="8" type="ORF">TUM20286_45980</name>
</gene>
<evidence type="ECO:0000256" key="3">
    <source>
        <dbReference type="ARBA" id="ARBA00023125"/>
    </source>
</evidence>
<dbReference type="InterPro" id="IPR009057">
    <property type="entry name" value="Homeodomain-like_sf"/>
</dbReference>
<dbReference type="PRINTS" id="PR00032">
    <property type="entry name" value="HTHARAC"/>
</dbReference>
<dbReference type="GO" id="GO:0005737">
    <property type="term" value="C:cytoplasm"/>
    <property type="evidence" value="ECO:0007669"/>
    <property type="project" value="UniProtKB-SubCell"/>
</dbReference>
<accession>A0A6J4E8N6</accession>
<dbReference type="InterPro" id="IPR032783">
    <property type="entry name" value="AraC_lig"/>
</dbReference>
<evidence type="ECO:0000256" key="5">
    <source>
        <dbReference type="ARBA" id="ARBA00037345"/>
    </source>
</evidence>
<dbReference type="SUPFAM" id="SSF46689">
    <property type="entry name" value="Homeodomain-like"/>
    <property type="match status" value="2"/>
</dbReference>
<sequence>MHAFDHLIDLANLRGVLDLRCQLHGNWSLDHPRLPAGQASYHILLRGECRLELAGQPPRRLHAGEILLLPRSDSHLLQAGQPGRLPTPTPPHEEPGRIPLLRIGQGGEGFEMLCGRIHYNPRATLLEALPDVLVVQAGATSEGRLAAVVELMRLEAEGEEVANQAMVDGLSVILFTLVMRAYLRQRQDLPGIFALLRDRRLGKAALALLADLSRDWPVEALAAEANMSRSSFMRAFTQLAGTPPASLVTRLRLERAQQLLQGTAMSIGAIALEVGYPSQASFSRVFRQHLGESPAGYRQRNRG</sequence>
<evidence type="ECO:0000313" key="7">
    <source>
        <dbReference type="EMBL" id="BCG25324.1"/>
    </source>
</evidence>
<dbReference type="EMBL" id="AP023189">
    <property type="protein sequence ID" value="BCG25324.1"/>
    <property type="molecule type" value="Genomic_DNA"/>
</dbReference>
<evidence type="ECO:0000256" key="2">
    <source>
        <dbReference type="ARBA" id="ARBA00023015"/>
    </source>
</evidence>
<dbReference type="RefSeq" id="WP_173177230.1">
    <property type="nucleotide sequence ID" value="NZ_AP023189.1"/>
</dbReference>
<dbReference type="AlphaFoldDB" id="A0A6J4E8N6"/>
<protein>
    <submittedName>
        <fullName evidence="7 8">HTH-type transcriptional regulator</fullName>
    </submittedName>
</protein>
<dbReference type="InterPro" id="IPR018062">
    <property type="entry name" value="HTH_AraC-typ_CS"/>
</dbReference>
<dbReference type="GO" id="GO:0009893">
    <property type="term" value="P:positive regulation of metabolic process"/>
    <property type="evidence" value="ECO:0007669"/>
    <property type="project" value="UniProtKB-ARBA"/>
</dbReference>
<comment type="subcellular location">
    <subcellularLocation>
        <location evidence="1">Cytoplasm</location>
    </subcellularLocation>
</comment>
<dbReference type="PROSITE" id="PS01124">
    <property type="entry name" value="HTH_ARAC_FAMILY_2"/>
    <property type="match status" value="1"/>
</dbReference>
<feature type="domain" description="HTH araC/xylS-type" evidence="6">
    <location>
        <begin position="202"/>
        <end position="300"/>
    </location>
</feature>
<comment type="function">
    <text evidence="5">Regulatory protein of the TOL plasmid xyl operons. XylS activates the xylXYZLTEGFJQKIH operon required for the degradation of toluene, m-xylene and p-xylene.</text>
</comment>
<dbReference type="CDD" id="cd06995">
    <property type="entry name" value="cupin_YkgD-like_N"/>
    <property type="match status" value="1"/>
</dbReference>
<dbReference type="PANTHER" id="PTHR46796:SF7">
    <property type="entry name" value="ARAC FAMILY TRANSCRIPTIONAL REGULATOR"/>
    <property type="match status" value="1"/>
</dbReference>
<dbReference type="KEGG" id="ptw:TUM18999_35150"/>
<dbReference type="PROSITE" id="PS00041">
    <property type="entry name" value="HTH_ARAC_FAMILY_1"/>
    <property type="match status" value="1"/>
</dbReference>
<evidence type="ECO:0000256" key="4">
    <source>
        <dbReference type="ARBA" id="ARBA00023163"/>
    </source>
</evidence>
<keyword evidence="4" id="KW-0804">Transcription</keyword>
<dbReference type="PANTHER" id="PTHR46796">
    <property type="entry name" value="HTH-TYPE TRANSCRIPTIONAL ACTIVATOR RHAS-RELATED"/>
    <property type="match status" value="1"/>
</dbReference>
<evidence type="ECO:0000313" key="8">
    <source>
        <dbReference type="EMBL" id="GJN54846.1"/>
    </source>
</evidence>
<keyword evidence="10" id="KW-1185">Reference proteome</keyword>
<dbReference type="Pfam" id="PF12833">
    <property type="entry name" value="HTH_18"/>
    <property type="match status" value="1"/>
</dbReference>
<dbReference type="GO" id="GO:0043565">
    <property type="term" value="F:sequence-specific DNA binding"/>
    <property type="evidence" value="ECO:0007669"/>
    <property type="project" value="InterPro"/>
</dbReference>
<reference evidence="7 9" key="1">
    <citation type="submission" date="2020-05" db="EMBL/GenBank/DDBJ databases">
        <title>Characterization of novel class B3 metallo-beta-lactamase from novel Pseudomonas species.</title>
        <authorList>
            <person name="Yamada K."/>
            <person name="Aoki K."/>
            <person name="Ishii Y."/>
        </authorList>
    </citation>
    <scope>NUCLEOTIDE SEQUENCE [LARGE SCALE GENOMIC DNA]</scope>
    <source>
        <strain evidence="7 9">TUM18999</strain>
        <strain evidence="8 10">TUM20286</strain>
    </source>
</reference>
<name>A0A6J4E8N6_9PSED</name>
<dbReference type="EMBL" id="BQKM01000013">
    <property type="protein sequence ID" value="GJN54846.1"/>
    <property type="molecule type" value="Genomic_DNA"/>
</dbReference>
<dbReference type="Gene3D" id="1.10.10.60">
    <property type="entry name" value="Homeodomain-like"/>
    <property type="match status" value="2"/>
</dbReference>
<dbReference type="GO" id="GO:0003700">
    <property type="term" value="F:DNA-binding transcription factor activity"/>
    <property type="evidence" value="ECO:0007669"/>
    <property type="project" value="InterPro"/>
</dbReference>
<organism evidence="7 9">
    <name type="scientific">Pseudomonas tohonis</name>
    <dbReference type="NCBI Taxonomy" id="2725477"/>
    <lineage>
        <taxon>Bacteria</taxon>
        <taxon>Pseudomonadati</taxon>
        <taxon>Pseudomonadota</taxon>
        <taxon>Gammaproteobacteria</taxon>
        <taxon>Pseudomonadales</taxon>
        <taxon>Pseudomonadaceae</taxon>
        <taxon>Pseudomonas</taxon>
    </lineage>
</organism>
<dbReference type="InterPro" id="IPR050204">
    <property type="entry name" value="AraC_XylS_family_regulators"/>
</dbReference>
<dbReference type="InterPro" id="IPR018060">
    <property type="entry name" value="HTH_AraC"/>
</dbReference>
<evidence type="ECO:0000313" key="10">
    <source>
        <dbReference type="Proteomes" id="UP001054892"/>
    </source>
</evidence>
<proteinExistence type="predicted"/>
<keyword evidence="2" id="KW-0805">Transcription regulation</keyword>
<dbReference type="SMART" id="SM00342">
    <property type="entry name" value="HTH_ARAC"/>
    <property type="match status" value="1"/>
</dbReference>
<evidence type="ECO:0000259" key="6">
    <source>
        <dbReference type="PROSITE" id="PS01124"/>
    </source>
</evidence>
<evidence type="ECO:0000256" key="1">
    <source>
        <dbReference type="ARBA" id="ARBA00004496"/>
    </source>
</evidence>
<dbReference type="InterPro" id="IPR020449">
    <property type="entry name" value="Tscrpt_reg_AraC-type_HTH"/>
</dbReference>
<dbReference type="Proteomes" id="UP000509383">
    <property type="component" value="Chromosome"/>
</dbReference>
<dbReference type="Proteomes" id="UP001054892">
    <property type="component" value="Unassembled WGS sequence"/>
</dbReference>
<keyword evidence="3" id="KW-0238">DNA-binding</keyword>
<evidence type="ECO:0000313" key="9">
    <source>
        <dbReference type="Proteomes" id="UP000509383"/>
    </source>
</evidence>
<dbReference type="Pfam" id="PF12852">
    <property type="entry name" value="Cupin_6"/>
    <property type="match status" value="1"/>
</dbReference>